<evidence type="ECO:0000313" key="5">
    <source>
        <dbReference type="EnsemblMetazoa" id="MESCA011317-PA"/>
    </source>
</evidence>
<dbReference type="GO" id="GO:0006999">
    <property type="term" value="P:nuclear pore organization"/>
    <property type="evidence" value="ECO:0007669"/>
    <property type="project" value="TreeGrafter"/>
</dbReference>
<dbReference type="STRING" id="36166.T1H4U9"/>
<evidence type="ECO:0000256" key="4">
    <source>
        <dbReference type="ARBA" id="ARBA00023242"/>
    </source>
</evidence>
<dbReference type="OMA" id="IMAHERE"/>
<comment type="subcellular location">
    <subcellularLocation>
        <location evidence="1">Nucleus</location>
    </subcellularLocation>
</comment>
<dbReference type="GO" id="GO:0044611">
    <property type="term" value="C:nuclear pore inner ring"/>
    <property type="evidence" value="ECO:0007669"/>
    <property type="project" value="TreeGrafter"/>
</dbReference>
<evidence type="ECO:0000313" key="6">
    <source>
        <dbReference type="Proteomes" id="UP000015102"/>
    </source>
</evidence>
<dbReference type="EMBL" id="CAQQ02042755">
    <property type="status" value="NOT_ANNOTATED_CDS"/>
    <property type="molecule type" value="Genomic_DNA"/>
</dbReference>
<reference evidence="5" key="2">
    <citation type="submission" date="2015-06" db="UniProtKB">
        <authorList>
            <consortium name="EnsemblMetazoa"/>
        </authorList>
    </citation>
    <scope>IDENTIFICATION</scope>
</reference>
<dbReference type="InterPro" id="IPR021827">
    <property type="entry name" value="Nup186/Nup192/Nup205"/>
</dbReference>
<dbReference type="EnsemblMetazoa" id="MESCA011317-RA">
    <property type="protein sequence ID" value="MESCA011317-PA"/>
    <property type="gene ID" value="MESCA011317"/>
</dbReference>
<reference evidence="6" key="1">
    <citation type="submission" date="2013-02" db="EMBL/GenBank/DDBJ databases">
        <authorList>
            <person name="Hughes D."/>
        </authorList>
    </citation>
    <scope>NUCLEOTIDE SEQUENCE</scope>
    <source>
        <strain>Durham</strain>
        <strain evidence="6">NC isolate 2 -- Noor lab</strain>
    </source>
</reference>
<sequence length="303" mass="34468">IVEDLWTPFKDLQSIVERCTTQPSKITIQELDTVLRRHKQNFTSLLRNPPKNESSRNQLKAWLTEGKNIPGHGHILLSKDLADETIIISDMYDLEEFMALEMLCTAQQQMPQHPGLPRGLVAILLYYDGRRALACTLRDLFGAKLGVTWHIDSPKKITYVITSFVENLVENSNILERIIDLLEELDISKELAILTKNRALGPPKHHRHVLDLFEDIRLALATALFNWSAQSGLPKAVTTKLINYFSKYKPTEAWGGMDKVNTTLLMSLLYAFDTSVLQRYEDGDRRVQSLPIISEAGYAQHKG</sequence>
<dbReference type="HOGENOM" id="CLU_057768_0_0_1"/>
<dbReference type="EMBL" id="CAQQ02042754">
    <property type="status" value="NOT_ANNOTATED_CDS"/>
    <property type="molecule type" value="Genomic_DNA"/>
</dbReference>
<keyword evidence="6" id="KW-1185">Reference proteome</keyword>
<dbReference type="GO" id="GO:0017056">
    <property type="term" value="F:structural constituent of nuclear pore"/>
    <property type="evidence" value="ECO:0007669"/>
    <property type="project" value="TreeGrafter"/>
</dbReference>
<dbReference type="PANTHER" id="PTHR31344:SF0">
    <property type="entry name" value="NUCLEAR PORE COMPLEX PROTEIN NUP205"/>
    <property type="match status" value="1"/>
</dbReference>
<accession>T1H4U9</accession>
<evidence type="ECO:0000256" key="3">
    <source>
        <dbReference type="ARBA" id="ARBA00022448"/>
    </source>
</evidence>
<keyword evidence="3" id="KW-0813">Transport</keyword>
<name>T1H4U9_MEGSC</name>
<dbReference type="Pfam" id="PF11894">
    <property type="entry name" value="Nup192"/>
    <property type="match status" value="1"/>
</dbReference>
<comment type="similarity">
    <text evidence="2">Belongs to the NUP186/NUP192/NUP205 family.</text>
</comment>
<organism evidence="5 6">
    <name type="scientific">Megaselia scalaris</name>
    <name type="common">Humpbacked fly</name>
    <name type="synonym">Phora scalaris</name>
    <dbReference type="NCBI Taxonomy" id="36166"/>
    <lineage>
        <taxon>Eukaryota</taxon>
        <taxon>Metazoa</taxon>
        <taxon>Ecdysozoa</taxon>
        <taxon>Arthropoda</taxon>
        <taxon>Hexapoda</taxon>
        <taxon>Insecta</taxon>
        <taxon>Pterygota</taxon>
        <taxon>Neoptera</taxon>
        <taxon>Endopterygota</taxon>
        <taxon>Diptera</taxon>
        <taxon>Brachycera</taxon>
        <taxon>Muscomorpha</taxon>
        <taxon>Platypezoidea</taxon>
        <taxon>Phoridae</taxon>
        <taxon>Megaseliini</taxon>
        <taxon>Megaselia</taxon>
    </lineage>
</organism>
<dbReference type="AlphaFoldDB" id="T1H4U9"/>
<dbReference type="Proteomes" id="UP000015102">
    <property type="component" value="Unassembled WGS sequence"/>
</dbReference>
<dbReference type="PANTHER" id="PTHR31344">
    <property type="entry name" value="NUCLEAR PORE COMPLEX PROTEIN NUP205"/>
    <property type="match status" value="1"/>
</dbReference>
<evidence type="ECO:0000256" key="1">
    <source>
        <dbReference type="ARBA" id="ARBA00004123"/>
    </source>
</evidence>
<evidence type="ECO:0000256" key="2">
    <source>
        <dbReference type="ARBA" id="ARBA00005892"/>
    </source>
</evidence>
<dbReference type="EMBL" id="CAQQ02042756">
    <property type="status" value="NOT_ANNOTATED_CDS"/>
    <property type="molecule type" value="Genomic_DNA"/>
</dbReference>
<protein>
    <submittedName>
        <fullName evidence="5">Uncharacterized protein</fullName>
    </submittedName>
</protein>
<dbReference type="EMBL" id="CAQQ02042757">
    <property type="status" value="NOT_ANNOTATED_CDS"/>
    <property type="molecule type" value="Genomic_DNA"/>
</dbReference>
<keyword evidence="4" id="KW-0539">Nucleus</keyword>
<proteinExistence type="inferred from homology"/>